<evidence type="ECO:0000259" key="9">
    <source>
        <dbReference type="PROSITE" id="PS50868"/>
    </source>
</evidence>
<evidence type="ECO:0000259" key="8">
    <source>
        <dbReference type="PROSITE" id="PS50280"/>
    </source>
</evidence>
<dbReference type="FunFam" id="2.170.270.10:FF:000004">
    <property type="entry name" value="Histone-lysine N-methyltransferase"/>
    <property type="match status" value="1"/>
</dbReference>
<comment type="caution">
    <text evidence="10">The sequence shown here is derived from an EMBL/GenBank/DDBJ whole genome shotgun (WGS) entry which is preliminary data.</text>
</comment>
<dbReference type="PROSITE" id="PS00028">
    <property type="entry name" value="ZINC_FINGER_C2H2_1"/>
    <property type="match status" value="1"/>
</dbReference>
<proteinExistence type="predicted"/>
<dbReference type="PROSITE" id="PS50157">
    <property type="entry name" value="ZINC_FINGER_C2H2_2"/>
    <property type="match status" value="1"/>
</dbReference>
<feature type="region of interest" description="Disordered" evidence="6">
    <location>
        <begin position="88"/>
        <end position="125"/>
    </location>
</feature>
<keyword evidence="5" id="KW-0479">Metal-binding</keyword>
<evidence type="ECO:0000256" key="3">
    <source>
        <dbReference type="ARBA" id="ARBA00023125"/>
    </source>
</evidence>
<gene>
    <name evidence="10" type="ORF">AFUS01_LOCUS12906</name>
</gene>
<evidence type="ECO:0000313" key="10">
    <source>
        <dbReference type="EMBL" id="CAG7723845.1"/>
    </source>
</evidence>
<keyword evidence="1" id="KW-0805">Transcription regulation</keyword>
<feature type="domain" description="Post-SET" evidence="9">
    <location>
        <begin position="1361"/>
        <end position="1377"/>
    </location>
</feature>
<dbReference type="SMART" id="SM00355">
    <property type="entry name" value="ZnF_C2H2"/>
    <property type="match status" value="2"/>
</dbReference>
<keyword evidence="5" id="KW-0863">Zinc-finger</keyword>
<dbReference type="InterPro" id="IPR003616">
    <property type="entry name" value="Post-SET_dom"/>
</dbReference>
<reference evidence="10" key="1">
    <citation type="submission" date="2021-06" db="EMBL/GenBank/DDBJ databases">
        <authorList>
            <person name="Hodson N. C."/>
            <person name="Mongue J. A."/>
            <person name="Jaron S. K."/>
        </authorList>
    </citation>
    <scope>NUCLEOTIDE SEQUENCE</scope>
</reference>
<organism evidence="10 11">
    <name type="scientific">Allacma fusca</name>
    <dbReference type="NCBI Taxonomy" id="39272"/>
    <lineage>
        <taxon>Eukaryota</taxon>
        <taxon>Metazoa</taxon>
        <taxon>Ecdysozoa</taxon>
        <taxon>Arthropoda</taxon>
        <taxon>Hexapoda</taxon>
        <taxon>Collembola</taxon>
        <taxon>Symphypleona</taxon>
        <taxon>Sminthuridae</taxon>
        <taxon>Allacma</taxon>
    </lineage>
</organism>
<dbReference type="PANTHER" id="PTHR45838">
    <property type="entry name" value="HISTONE-LYSINE-N-METHYLTRANSFERASE 2 KMT2 FAMILY MEMBER"/>
    <property type="match status" value="1"/>
</dbReference>
<dbReference type="GO" id="GO:0008270">
    <property type="term" value="F:zinc ion binding"/>
    <property type="evidence" value="ECO:0007669"/>
    <property type="project" value="UniProtKB-KW"/>
</dbReference>
<dbReference type="GO" id="GO:0042800">
    <property type="term" value="F:histone H3K4 methyltransferase activity"/>
    <property type="evidence" value="ECO:0007669"/>
    <property type="project" value="UniProtKB-ARBA"/>
</dbReference>
<feature type="compositionally biased region" description="Low complexity" evidence="6">
    <location>
        <begin position="317"/>
        <end position="331"/>
    </location>
</feature>
<evidence type="ECO:0000256" key="2">
    <source>
        <dbReference type="ARBA" id="ARBA00023117"/>
    </source>
</evidence>
<feature type="compositionally biased region" description="Polar residues" evidence="6">
    <location>
        <begin position="944"/>
        <end position="955"/>
    </location>
</feature>
<feature type="compositionally biased region" description="Basic and acidic residues" evidence="6">
    <location>
        <begin position="98"/>
        <end position="109"/>
    </location>
</feature>
<evidence type="ECO:0000256" key="6">
    <source>
        <dbReference type="SAM" id="MobiDB-lite"/>
    </source>
</evidence>
<dbReference type="InterPro" id="IPR013087">
    <property type="entry name" value="Znf_C2H2_type"/>
</dbReference>
<keyword evidence="2" id="KW-0103">Bromodomain</keyword>
<feature type="domain" description="SET" evidence="8">
    <location>
        <begin position="1237"/>
        <end position="1353"/>
    </location>
</feature>
<feature type="region of interest" description="Disordered" evidence="6">
    <location>
        <begin position="312"/>
        <end position="335"/>
    </location>
</feature>
<dbReference type="InterPro" id="IPR001214">
    <property type="entry name" value="SET_dom"/>
</dbReference>
<keyword evidence="3" id="KW-0238">DNA-binding</keyword>
<sequence>MPKKEGKIQKILRSETVESITAHRRTLRSQNGKVFEDVRVRGNRKMGKKLLSCPLCGENFFSNSSFKRHASSHENNYGTVDDTMEVRKARSRPRKISGKNDPKENEVKKICRSSRSPGLDDCERNGSGLEGKLDFHLKEDPIPTTCPKCRHTYRSVVSYENHLASCIPYSSTSSSDQSDDEEDVTRDIDGRPKRRPEYEEDVVVSDDEVIYEYGSHQYQGANYNSNESHDFVPAESLKCVTANSEATHDIPVTIPIMAPVPCSASSSKTFEHSFSIRSIVARSESSVSTSDENSLKHSNPLVASVERFFASPETSENSSNNSHVMSPSSKSLDSQSEVIVKKRMKKPISDVHSVSTQVFLESAKSSYSVLPVANQSLNTSSATQPTKPAVTSSFNVSENISTITHSIGSYSQNAFSSEKPDRLKIQSAFVRPVPINISSQVPKISNSFVNLGAVQHQDYTSLNSLSNFTPNHISGAPNHYATTFQEPQFSSPYLNYGNTPTETITMQDSRGEVMRVQMPTVPSLVNQQTLPYGNHATLNQLTTHGWQHNLQQQQQQLNTYQHDMQNYQIQQQLQLQIQQQHLLQPVVEHMPLVSSNQLLNFQQGYFQQQYVNNINNHRSIIPWPTTDNSMQPGMSSFQVNSSIPNTYSIAQQDLIRNNTYVLVQQNRAFPTTVSVPPQIPIQTQYMPSLDSVCKQNQFSHVVATPSIAPQPNSLYMNSSVTSVTKNTEQVNKNHNSRGPVVAQPCGCEICFQKKNKSSTCCDVKSIIKNKIQQQFQNPTWSSTLAAKKRKPDLSQDLKQEGSRFKKILPAPQHHSSVEGLAAALASSPLVQEYNNCGNNPNPSITMVRPVENPLQKLSDQISLIGKSLQINTDIASSPSKSHTECYQVSNNLLMKKPPKIENISLPNSDKVITPTAKLPVTKKRQAVNTCEDQSKPAKRKYIKKQTNNQEANQNEKSIRVTLKRNEGESLYTVRNVRQTGCENGGSMKSLKIKAKVANGDNKVGITAEVVVIPNVHVIPIPSEEDGHRIINEDEASSCYLDTSCDLIVDEDSMVQPSDGSSNEIKTHRVVILYEVKCRDMILFRSSDVRTIWGHVFELVHGTRMNCAATPLSYPSTEVSIKGNQITSVAQDSPEIVHRAIEFLLKELPNRNSKTKRSNNKKGCRKDNHIMDSESAVTISGCSRTEGFQERKRFDIFGWLSSKHRGLPCIESIEMVKSEMPISLAHMRYKHLREKSPRLLNVFYSTIHGRGLFTRSDIQKGEMVIEYAGEVIRSILCDFREKLYESKGYGCYMFKIDEYEVVDATMRGNAARFINHSCDPNCKSKVVEIMGKSRILIFALRKILGGEELTYDYNFAKEHKDKKIPCTCGASRCRKFLN</sequence>
<evidence type="ECO:0000256" key="5">
    <source>
        <dbReference type="PROSITE-ProRule" id="PRU00042"/>
    </source>
</evidence>
<dbReference type="GO" id="GO:0003677">
    <property type="term" value="F:DNA binding"/>
    <property type="evidence" value="ECO:0007669"/>
    <property type="project" value="UniProtKB-KW"/>
</dbReference>
<keyword evidence="11" id="KW-1185">Reference proteome</keyword>
<dbReference type="Proteomes" id="UP000708208">
    <property type="component" value="Unassembled WGS sequence"/>
</dbReference>
<dbReference type="OrthoDB" id="308383at2759"/>
<keyword evidence="5" id="KW-0862">Zinc</keyword>
<evidence type="ECO:0000256" key="4">
    <source>
        <dbReference type="ARBA" id="ARBA00023163"/>
    </source>
</evidence>
<feature type="domain" description="C2H2-type" evidence="7">
    <location>
        <begin position="51"/>
        <end position="78"/>
    </location>
</feature>
<evidence type="ECO:0000256" key="1">
    <source>
        <dbReference type="ARBA" id="ARBA00023015"/>
    </source>
</evidence>
<name>A0A8J2P4I1_9HEXA</name>
<feature type="compositionally biased region" description="Basic and acidic residues" evidence="6">
    <location>
        <begin position="185"/>
        <end position="197"/>
    </location>
</feature>
<dbReference type="PROSITE" id="PS50280">
    <property type="entry name" value="SET"/>
    <property type="match status" value="1"/>
</dbReference>
<feature type="region of interest" description="Disordered" evidence="6">
    <location>
        <begin position="931"/>
        <end position="956"/>
    </location>
</feature>
<accession>A0A8J2P4I1</accession>
<dbReference type="PROSITE" id="PS50868">
    <property type="entry name" value="POST_SET"/>
    <property type="match status" value="1"/>
</dbReference>
<feature type="region of interest" description="Disordered" evidence="6">
    <location>
        <begin position="169"/>
        <end position="199"/>
    </location>
</feature>
<evidence type="ECO:0000313" key="11">
    <source>
        <dbReference type="Proteomes" id="UP000708208"/>
    </source>
</evidence>
<evidence type="ECO:0000259" key="7">
    <source>
        <dbReference type="PROSITE" id="PS50157"/>
    </source>
</evidence>
<protein>
    <submittedName>
        <fullName evidence="10">Uncharacterized protein</fullName>
    </submittedName>
</protein>
<dbReference type="SMART" id="SM00508">
    <property type="entry name" value="PostSET"/>
    <property type="match status" value="1"/>
</dbReference>
<dbReference type="Pfam" id="PF00856">
    <property type="entry name" value="SET"/>
    <property type="match status" value="1"/>
</dbReference>
<keyword evidence="4" id="KW-0804">Transcription</keyword>
<dbReference type="SMART" id="SM00317">
    <property type="entry name" value="SET"/>
    <property type="match status" value="1"/>
</dbReference>
<dbReference type="EMBL" id="CAJVCH010103169">
    <property type="protein sequence ID" value="CAG7723845.1"/>
    <property type="molecule type" value="Genomic_DNA"/>
</dbReference>